<dbReference type="AlphaFoldDB" id="A0AAV8RWH3"/>
<accession>A0AAV8RWH3</accession>
<evidence type="ECO:0000313" key="3">
    <source>
        <dbReference type="Proteomes" id="UP001222027"/>
    </source>
</evidence>
<evidence type="ECO:0000256" key="1">
    <source>
        <dbReference type="SAM" id="MobiDB-lite"/>
    </source>
</evidence>
<proteinExistence type="predicted"/>
<dbReference type="Proteomes" id="UP001222027">
    <property type="component" value="Unassembled WGS sequence"/>
</dbReference>
<sequence>MAEPFFMKKSSLPDGKESGIQPMRELAPSRILEEKHQRSLLSNASATCSVSRCIRVRLILEQTNLWRN</sequence>
<keyword evidence="3" id="KW-1185">Reference proteome</keyword>
<gene>
    <name evidence="2" type="ORF">OPV22_001857</name>
</gene>
<evidence type="ECO:0000313" key="2">
    <source>
        <dbReference type="EMBL" id="KAJ8511423.1"/>
    </source>
</evidence>
<organism evidence="2 3">
    <name type="scientific">Ensete ventricosum</name>
    <name type="common">Abyssinian banana</name>
    <name type="synonym">Musa ensete</name>
    <dbReference type="NCBI Taxonomy" id="4639"/>
    <lineage>
        <taxon>Eukaryota</taxon>
        <taxon>Viridiplantae</taxon>
        <taxon>Streptophyta</taxon>
        <taxon>Embryophyta</taxon>
        <taxon>Tracheophyta</taxon>
        <taxon>Spermatophyta</taxon>
        <taxon>Magnoliopsida</taxon>
        <taxon>Liliopsida</taxon>
        <taxon>Zingiberales</taxon>
        <taxon>Musaceae</taxon>
        <taxon>Ensete</taxon>
    </lineage>
</organism>
<reference evidence="2 3" key="1">
    <citation type="submission" date="2022-12" db="EMBL/GenBank/DDBJ databases">
        <title>Chromosome-scale assembly of the Ensete ventricosum genome.</title>
        <authorList>
            <person name="Dussert Y."/>
            <person name="Stocks J."/>
            <person name="Wendawek A."/>
            <person name="Woldeyes F."/>
            <person name="Nichols R.A."/>
            <person name="Borrell J.S."/>
        </authorList>
    </citation>
    <scope>NUCLEOTIDE SEQUENCE [LARGE SCALE GENOMIC DNA]</scope>
    <source>
        <strain evidence="3">cv. Maze</strain>
        <tissue evidence="2">Seeds</tissue>
    </source>
</reference>
<dbReference type="EMBL" id="JAQQAF010000001">
    <property type="protein sequence ID" value="KAJ8511423.1"/>
    <property type="molecule type" value="Genomic_DNA"/>
</dbReference>
<protein>
    <submittedName>
        <fullName evidence="2">Uncharacterized protein</fullName>
    </submittedName>
</protein>
<feature type="region of interest" description="Disordered" evidence="1">
    <location>
        <begin position="1"/>
        <end position="22"/>
    </location>
</feature>
<comment type="caution">
    <text evidence="2">The sequence shown here is derived from an EMBL/GenBank/DDBJ whole genome shotgun (WGS) entry which is preliminary data.</text>
</comment>
<name>A0AAV8RWH3_ENSVE</name>